<dbReference type="InterPro" id="IPR028081">
    <property type="entry name" value="Leu-bd"/>
</dbReference>
<feature type="domain" description="Leucine-binding protein" evidence="5">
    <location>
        <begin position="36"/>
        <end position="380"/>
    </location>
</feature>
<sequence length="425" mass="45969">MTIPKVLTRRTALKGLGVGALALSAPAYLKAASNPTIRIGFVSPQTGAMGSFGETDAYALDFIRKHIGAGLDIRGTTYAVEIIERDSQSNANRAAEVAGELILNEEVQIIIPASTTDVTLPVSEQAELNGVPSVSSTAPWQAVIMPRGGDAFEWTYHFFWGLEDIIASFVNMWSSAETNKKVGLLLPRNTDGEVWGSEEFGLPPALRAAGFEVVKPSLFEPRTNDFSAQIAAFKSAGCDILGGLVFPGDLRTAAIQCAQQGFKPKIATIAAGLLFPSAVEALGSLGNGMSTEVWWTPAFPYASTLTGESSAQLAATWEEKTRKQWTQPLGYSHAIWEVVLDTLKRAEDPLDRASVRDALKATDLTTMVGKVKWANGPHPNVSKTPILGGQWRKGEKWPYDLKIVEAKTYPIMEPQAKLEMMSWQG</sequence>
<dbReference type="InterPro" id="IPR006311">
    <property type="entry name" value="TAT_signal"/>
</dbReference>
<evidence type="ECO:0000256" key="2">
    <source>
        <dbReference type="ARBA" id="ARBA00022729"/>
    </source>
</evidence>
<keyword evidence="3" id="KW-0029">Amino-acid transport</keyword>
<dbReference type="Gene3D" id="3.40.50.2300">
    <property type="match status" value="2"/>
</dbReference>
<dbReference type="PROSITE" id="PS51318">
    <property type="entry name" value="TAT"/>
    <property type="match status" value="1"/>
</dbReference>
<organism evidence="6 7">
    <name type="scientific">Ferranicluibacter rubi</name>
    <dbReference type="NCBI Taxonomy" id="2715133"/>
    <lineage>
        <taxon>Bacteria</taxon>
        <taxon>Pseudomonadati</taxon>
        <taxon>Pseudomonadota</taxon>
        <taxon>Alphaproteobacteria</taxon>
        <taxon>Hyphomicrobiales</taxon>
        <taxon>Rhizobiaceae</taxon>
        <taxon>Ferranicluibacter</taxon>
    </lineage>
</organism>
<dbReference type="EMBL" id="JAANCM010000003">
    <property type="protein sequence ID" value="NHT75701.1"/>
    <property type="molecule type" value="Genomic_DNA"/>
</dbReference>
<accession>A0AA43ZEM1</accession>
<dbReference type="SUPFAM" id="SSF53822">
    <property type="entry name" value="Periplasmic binding protein-like I"/>
    <property type="match status" value="1"/>
</dbReference>
<evidence type="ECO:0000256" key="1">
    <source>
        <dbReference type="ARBA" id="ARBA00010062"/>
    </source>
</evidence>
<evidence type="ECO:0000313" key="7">
    <source>
        <dbReference type="Proteomes" id="UP001155840"/>
    </source>
</evidence>
<dbReference type="Pfam" id="PF13458">
    <property type="entry name" value="Peripla_BP_6"/>
    <property type="match status" value="1"/>
</dbReference>
<gene>
    <name evidence="6" type="ORF">G8E10_08085</name>
</gene>
<evidence type="ECO:0000259" key="5">
    <source>
        <dbReference type="Pfam" id="PF13458"/>
    </source>
</evidence>
<dbReference type="PANTHER" id="PTHR30483">
    <property type="entry name" value="LEUCINE-SPECIFIC-BINDING PROTEIN"/>
    <property type="match status" value="1"/>
</dbReference>
<dbReference type="InterPro" id="IPR028082">
    <property type="entry name" value="Peripla_BP_I"/>
</dbReference>
<dbReference type="GO" id="GO:0006865">
    <property type="term" value="P:amino acid transport"/>
    <property type="evidence" value="ECO:0007669"/>
    <property type="project" value="UniProtKB-KW"/>
</dbReference>
<name>A0AA43ZEM1_9HYPH</name>
<comment type="similarity">
    <text evidence="1">Belongs to the leucine-binding protein family.</text>
</comment>
<protein>
    <submittedName>
        <fullName evidence="6">ABC transporter substrate-binding protein</fullName>
    </submittedName>
</protein>
<keyword evidence="2 4" id="KW-0732">Signal</keyword>
<keyword evidence="3" id="KW-0813">Transport</keyword>
<dbReference type="CDD" id="cd06337">
    <property type="entry name" value="PBP1_ABC_ligand_binding-like"/>
    <property type="match status" value="1"/>
</dbReference>
<keyword evidence="7" id="KW-1185">Reference proteome</keyword>
<evidence type="ECO:0000313" key="6">
    <source>
        <dbReference type="EMBL" id="NHT75701.1"/>
    </source>
</evidence>
<dbReference type="Proteomes" id="UP001155840">
    <property type="component" value="Unassembled WGS sequence"/>
</dbReference>
<evidence type="ECO:0000256" key="4">
    <source>
        <dbReference type="SAM" id="SignalP"/>
    </source>
</evidence>
<reference evidence="6" key="1">
    <citation type="submission" date="2020-03" db="EMBL/GenBank/DDBJ databases">
        <title>Ferranicluibacter endophyticum gen. nov., sp. nov., a new genus isolated from Rubus ulmifolius Schott. stem.</title>
        <authorList>
            <person name="Roca-Couso R."/>
            <person name="Flores-Felix J.D."/>
            <person name="Igual J.M."/>
            <person name="Rivas R."/>
        </authorList>
    </citation>
    <scope>NUCLEOTIDE SEQUENCE</scope>
    <source>
        <strain evidence="6">CRRU44</strain>
    </source>
</reference>
<dbReference type="RefSeq" id="WP_132665025.1">
    <property type="nucleotide sequence ID" value="NZ_JAANCM010000003.1"/>
</dbReference>
<evidence type="ECO:0000256" key="3">
    <source>
        <dbReference type="ARBA" id="ARBA00022970"/>
    </source>
</evidence>
<proteinExistence type="inferred from homology"/>
<feature type="signal peptide" evidence="4">
    <location>
        <begin position="1"/>
        <end position="31"/>
    </location>
</feature>
<feature type="chain" id="PRO_5041306649" evidence="4">
    <location>
        <begin position="32"/>
        <end position="425"/>
    </location>
</feature>
<dbReference type="InterPro" id="IPR051010">
    <property type="entry name" value="BCAA_transport"/>
</dbReference>
<comment type="caution">
    <text evidence="6">The sequence shown here is derived from an EMBL/GenBank/DDBJ whole genome shotgun (WGS) entry which is preliminary data.</text>
</comment>
<dbReference type="AlphaFoldDB" id="A0AA43ZEM1"/>
<dbReference type="PANTHER" id="PTHR30483:SF6">
    <property type="entry name" value="PERIPLASMIC BINDING PROTEIN OF ABC TRANSPORTER FOR NATURAL AMINO ACIDS"/>
    <property type="match status" value="1"/>
</dbReference>